<dbReference type="Pfam" id="PF01981">
    <property type="entry name" value="PTH2"/>
    <property type="match status" value="1"/>
</dbReference>
<reference evidence="5 6" key="1">
    <citation type="journal article" date="2019" name="Sci. Rep.">
        <title>Comparative genomics of chytrid fungi reveal insights into the obligate biotrophic and pathogenic lifestyle of Synchytrium endobioticum.</title>
        <authorList>
            <person name="van de Vossenberg B.T.L.H."/>
            <person name="Warris S."/>
            <person name="Nguyen H.D.T."/>
            <person name="van Gent-Pelzer M.P.E."/>
            <person name="Joly D.L."/>
            <person name="van de Geest H.C."/>
            <person name="Bonants P.J.M."/>
            <person name="Smith D.S."/>
            <person name="Levesque C.A."/>
            <person name="van der Lee T.A.J."/>
        </authorList>
    </citation>
    <scope>NUCLEOTIDE SEQUENCE [LARGE SCALE GENOMIC DNA]</scope>
    <source>
        <strain evidence="5 6">LEV6574</strain>
    </source>
</reference>
<comment type="caution">
    <text evidence="5">The sequence shown here is derived from an EMBL/GenBank/DDBJ whole genome shotgun (WGS) entry which is preliminary data.</text>
</comment>
<dbReference type="InterPro" id="IPR002833">
    <property type="entry name" value="PTH2"/>
</dbReference>
<keyword evidence="4" id="KW-0472">Membrane</keyword>
<evidence type="ECO:0000313" key="6">
    <source>
        <dbReference type="Proteomes" id="UP000320475"/>
    </source>
</evidence>
<keyword evidence="4" id="KW-0812">Transmembrane</keyword>
<dbReference type="GO" id="GO:0004045">
    <property type="term" value="F:peptidyl-tRNA hydrolase activity"/>
    <property type="evidence" value="ECO:0007669"/>
    <property type="project" value="UniProtKB-EC"/>
</dbReference>
<dbReference type="OrthoDB" id="201213at2759"/>
<dbReference type="VEuPathDB" id="FungiDB:SeMB42_g00995"/>
<dbReference type="PANTHER" id="PTHR46194:SF1">
    <property type="entry name" value="PEPTIDYL-TRNA HYDROLASE PTRHD1-RELATED"/>
    <property type="match status" value="1"/>
</dbReference>
<organism evidence="5 6">
    <name type="scientific">Synchytrium endobioticum</name>
    <dbReference type="NCBI Taxonomy" id="286115"/>
    <lineage>
        <taxon>Eukaryota</taxon>
        <taxon>Fungi</taxon>
        <taxon>Fungi incertae sedis</taxon>
        <taxon>Chytridiomycota</taxon>
        <taxon>Chytridiomycota incertae sedis</taxon>
        <taxon>Chytridiomycetes</taxon>
        <taxon>Synchytriales</taxon>
        <taxon>Synchytriaceae</taxon>
        <taxon>Synchytrium</taxon>
    </lineage>
</organism>
<name>A0A507CNF8_9FUNG</name>
<dbReference type="PANTHER" id="PTHR46194">
    <property type="entry name" value="PEPTIDYL-TRNA HYDROLASE PTRHD1-RELATED"/>
    <property type="match status" value="1"/>
</dbReference>
<feature type="transmembrane region" description="Helical" evidence="4">
    <location>
        <begin position="124"/>
        <end position="145"/>
    </location>
</feature>
<comment type="catalytic activity">
    <reaction evidence="3">
        <text>an N-acyl-L-alpha-aminoacyl-tRNA + H2O = an N-acyl-L-amino acid + a tRNA + H(+)</text>
        <dbReference type="Rhea" id="RHEA:54448"/>
        <dbReference type="Rhea" id="RHEA-COMP:10123"/>
        <dbReference type="Rhea" id="RHEA-COMP:13883"/>
        <dbReference type="ChEBI" id="CHEBI:15377"/>
        <dbReference type="ChEBI" id="CHEBI:15378"/>
        <dbReference type="ChEBI" id="CHEBI:59874"/>
        <dbReference type="ChEBI" id="CHEBI:78442"/>
        <dbReference type="ChEBI" id="CHEBI:138191"/>
        <dbReference type="EC" id="3.1.1.29"/>
    </reaction>
</comment>
<evidence type="ECO:0000313" key="5">
    <source>
        <dbReference type="EMBL" id="TPX40661.1"/>
    </source>
</evidence>
<keyword evidence="4" id="KW-1133">Transmembrane helix</keyword>
<evidence type="ECO:0000256" key="2">
    <source>
        <dbReference type="ARBA" id="ARBA00022801"/>
    </source>
</evidence>
<dbReference type="SUPFAM" id="SSF102462">
    <property type="entry name" value="Peptidyl-tRNA hydrolase II"/>
    <property type="match status" value="1"/>
</dbReference>
<dbReference type="EC" id="3.1.1.29" evidence="1"/>
<protein>
    <recommendedName>
        <fullName evidence="1">peptidyl-tRNA hydrolase</fullName>
        <ecNumber evidence="1">3.1.1.29</ecNumber>
    </recommendedName>
</protein>
<keyword evidence="2" id="KW-0378">Hydrolase</keyword>
<gene>
    <name evidence="5" type="ORF">SeLEV6574_g06498</name>
</gene>
<dbReference type="InterPro" id="IPR042237">
    <property type="entry name" value="PTRHD1"/>
</dbReference>
<sequence>MTSFAHPEPDASASPSTGDGEPLTMWILVRKDLKKSPYSWSTGSIIAQAAHASSAVLYTYKHHPSVISYQTHLECMRKVALEVHNKEQLLSLSAELKEHGLLHYVWMEPDKDENRKRVSNRKEFQFWPAVGLACWSAWFAAFYPIQFSLDRSISKIYDK</sequence>
<dbReference type="Proteomes" id="UP000320475">
    <property type="component" value="Unassembled WGS sequence"/>
</dbReference>
<dbReference type="AlphaFoldDB" id="A0A507CNF8"/>
<accession>A0A507CNF8</accession>
<evidence type="ECO:0000256" key="4">
    <source>
        <dbReference type="SAM" id="Phobius"/>
    </source>
</evidence>
<dbReference type="InterPro" id="IPR023476">
    <property type="entry name" value="Pep_tRNA_hydro_II_dom_sf"/>
</dbReference>
<proteinExistence type="predicted"/>
<evidence type="ECO:0000256" key="1">
    <source>
        <dbReference type="ARBA" id="ARBA00013260"/>
    </source>
</evidence>
<evidence type="ECO:0000256" key="3">
    <source>
        <dbReference type="ARBA" id="ARBA00048707"/>
    </source>
</evidence>
<dbReference type="EMBL" id="QEAM01000373">
    <property type="protein sequence ID" value="TPX40661.1"/>
    <property type="molecule type" value="Genomic_DNA"/>
</dbReference>
<dbReference type="Gene3D" id="3.40.1490.10">
    <property type="entry name" value="Bit1"/>
    <property type="match status" value="1"/>
</dbReference>